<evidence type="ECO:0000313" key="5">
    <source>
        <dbReference type="EMBL" id="KAG5603639.1"/>
    </source>
</evidence>
<keyword evidence="2" id="KW-0862">Zinc</keyword>
<dbReference type="AlphaFoldDB" id="A0A9J5YV32"/>
<dbReference type="InterPro" id="IPR047109">
    <property type="entry name" value="CAD-like"/>
</dbReference>
<keyword evidence="6" id="KW-1185">Reference proteome</keyword>
<dbReference type="EMBL" id="JACXVP010000005">
    <property type="protein sequence ID" value="KAG5603639.1"/>
    <property type="molecule type" value="Genomic_DNA"/>
</dbReference>
<feature type="domain" description="Alcohol dehydrogenase-like N-terminal" evidence="4">
    <location>
        <begin position="72"/>
        <end position="130"/>
    </location>
</feature>
<sequence length="130" mass="14244">MVLNSLGREANKTADKLACLSHGSNGIQIFNSFSDLPAVIKGLTNMDKWGFPSLRIKELSLSDLIVYKFLYRHDIVGEVTEVGSKVEKFKVGDKAGVGCLVESCQSCENCNKDIENYCSNHDGTPTYGGY</sequence>
<dbReference type="SUPFAM" id="SSF50129">
    <property type="entry name" value="GroES-like"/>
    <property type="match status" value="1"/>
</dbReference>
<evidence type="ECO:0000259" key="4">
    <source>
        <dbReference type="Pfam" id="PF08240"/>
    </source>
</evidence>
<evidence type="ECO:0000256" key="3">
    <source>
        <dbReference type="ARBA" id="ARBA00023002"/>
    </source>
</evidence>
<keyword evidence="1" id="KW-0479">Metal-binding</keyword>
<dbReference type="InterPro" id="IPR011032">
    <property type="entry name" value="GroES-like_sf"/>
</dbReference>
<protein>
    <recommendedName>
        <fullName evidence="4">Alcohol dehydrogenase-like N-terminal domain-containing protein</fullName>
    </recommendedName>
</protein>
<evidence type="ECO:0000256" key="1">
    <source>
        <dbReference type="ARBA" id="ARBA00022723"/>
    </source>
</evidence>
<comment type="caution">
    <text evidence="5">The sequence shown here is derived from an EMBL/GenBank/DDBJ whole genome shotgun (WGS) entry which is preliminary data.</text>
</comment>
<gene>
    <name evidence="5" type="ORF">H5410_025131</name>
</gene>
<evidence type="ECO:0000256" key="2">
    <source>
        <dbReference type="ARBA" id="ARBA00022833"/>
    </source>
</evidence>
<dbReference type="GO" id="GO:0016616">
    <property type="term" value="F:oxidoreductase activity, acting on the CH-OH group of donors, NAD or NADP as acceptor"/>
    <property type="evidence" value="ECO:0007669"/>
    <property type="project" value="InterPro"/>
</dbReference>
<dbReference type="PANTHER" id="PTHR42683">
    <property type="entry name" value="ALDEHYDE REDUCTASE"/>
    <property type="match status" value="1"/>
</dbReference>
<name>A0A9J5YV32_SOLCO</name>
<accession>A0A9J5YV32</accession>
<dbReference type="OrthoDB" id="786472at2759"/>
<dbReference type="Pfam" id="PF08240">
    <property type="entry name" value="ADH_N"/>
    <property type="match status" value="1"/>
</dbReference>
<dbReference type="GO" id="GO:0046872">
    <property type="term" value="F:metal ion binding"/>
    <property type="evidence" value="ECO:0007669"/>
    <property type="project" value="UniProtKB-KW"/>
</dbReference>
<proteinExistence type="predicted"/>
<dbReference type="InterPro" id="IPR013154">
    <property type="entry name" value="ADH-like_N"/>
</dbReference>
<organism evidence="5 6">
    <name type="scientific">Solanum commersonii</name>
    <name type="common">Commerson's wild potato</name>
    <name type="synonym">Commerson's nightshade</name>
    <dbReference type="NCBI Taxonomy" id="4109"/>
    <lineage>
        <taxon>Eukaryota</taxon>
        <taxon>Viridiplantae</taxon>
        <taxon>Streptophyta</taxon>
        <taxon>Embryophyta</taxon>
        <taxon>Tracheophyta</taxon>
        <taxon>Spermatophyta</taxon>
        <taxon>Magnoliopsida</taxon>
        <taxon>eudicotyledons</taxon>
        <taxon>Gunneridae</taxon>
        <taxon>Pentapetalae</taxon>
        <taxon>asterids</taxon>
        <taxon>lamiids</taxon>
        <taxon>Solanales</taxon>
        <taxon>Solanaceae</taxon>
        <taxon>Solanoideae</taxon>
        <taxon>Solaneae</taxon>
        <taxon>Solanum</taxon>
    </lineage>
</organism>
<dbReference type="Proteomes" id="UP000824120">
    <property type="component" value="Chromosome 5"/>
</dbReference>
<reference evidence="5 6" key="1">
    <citation type="submission" date="2020-09" db="EMBL/GenBank/DDBJ databases">
        <title>De no assembly of potato wild relative species, Solanum commersonii.</title>
        <authorList>
            <person name="Cho K."/>
        </authorList>
    </citation>
    <scope>NUCLEOTIDE SEQUENCE [LARGE SCALE GENOMIC DNA]</scope>
    <source>
        <strain evidence="5">LZ3.2</strain>
        <tissue evidence="5">Leaf</tissue>
    </source>
</reference>
<evidence type="ECO:0000313" key="6">
    <source>
        <dbReference type="Proteomes" id="UP000824120"/>
    </source>
</evidence>
<keyword evidence="3" id="KW-0560">Oxidoreductase</keyword>
<dbReference type="Gene3D" id="3.90.180.10">
    <property type="entry name" value="Medium-chain alcohol dehydrogenases, catalytic domain"/>
    <property type="match status" value="1"/>
</dbReference>